<dbReference type="GO" id="GO:0042162">
    <property type="term" value="F:telomeric DNA binding"/>
    <property type="evidence" value="ECO:0007669"/>
    <property type="project" value="TreeGrafter"/>
</dbReference>
<dbReference type="PANTHER" id="PTHR15830">
    <property type="entry name" value="TELOMERE LENGTH REGULATION PROTEIN TEL2 FAMILY MEMBER"/>
    <property type="match status" value="1"/>
</dbReference>
<dbReference type="OrthoDB" id="10254187at2759"/>
<dbReference type="InterPro" id="IPR019337">
    <property type="entry name" value="Telomere_length_regulation_dom"/>
</dbReference>
<protein>
    <submittedName>
        <fullName evidence="4">DNA replication checkpoint protein tel2</fullName>
    </submittedName>
</protein>
<feature type="region of interest" description="Disordered" evidence="2">
    <location>
        <begin position="404"/>
        <end position="429"/>
    </location>
</feature>
<gene>
    <name evidence="4" type="primary">tel2</name>
    <name evidence="4" type="ORF">A0H81_04555</name>
</gene>
<evidence type="ECO:0000313" key="5">
    <source>
        <dbReference type="Proteomes" id="UP000092993"/>
    </source>
</evidence>
<name>A0A1C7MGV3_GRIFR</name>
<dbReference type="InterPro" id="IPR038528">
    <property type="entry name" value="TEL2_C_sf"/>
</dbReference>
<dbReference type="OMA" id="GWILEAY"/>
<dbReference type="PANTHER" id="PTHR15830:SF10">
    <property type="entry name" value="TELOMERE LENGTH REGULATION PROTEIN TEL2 HOMOLOG"/>
    <property type="match status" value="1"/>
</dbReference>
<evidence type="ECO:0000256" key="2">
    <source>
        <dbReference type="SAM" id="MobiDB-lite"/>
    </source>
</evidence>
<feature type="compositionally biased region" description="Polar residues" evidence="2">
    <location>
        <begin position="1"/>
        <end position="11"/>
    </location>
</feature>
<feature type="compositionally biased region" description="Gly residues" evidence="2">
    <location>
        <begin position="418"/>
        <end position="428"/>
    </location>
</feature>
<dbReference type="EMBL" id="LUGG01000004">
    <property type="protein sequence ID" value="OBZ75699.1"/>
    <property type="molecule type" value="Genomic_DNA"/>
</dbReference>
<dbReference type="STRING" id="5627.A0A1C7MGV3"/>
<keyword evidence="5" id="KW-1185">Reference proteome</keyword>
<organism evidence="4 5">
    <name type="scientific">Grifola frondosa</name>
    <name type="common">Maitake</name>
    <name type="synonym">Polyporus frondosus</name>
    <dbReference type="NCBI Taxonomy" id="5627"/>
    <lineage>
        <taxon>Eukaryota</taxon>
        <taxon>Fungi</taxon>
        <taxon>Dikarya</taxon>
        <taxon>Basidiomycota</taxon>
        <taxon>Agaricomycotina</taxon>
        <taxon>Agaricomycetes</taxon>
        <taxon>Polyporales</taxon>
        <taxon>Grifolaceae</taxon>
        <taxon>Grifola</taxon>
    </lineage>
</organism>
<dbReference type="InterPro" id="IPR051970">
    <property type="entry name" value="TEL2_Regulation"/>
</dbReference>
<dbReference type="AlphaFoldDB" id="A0A1C7MGV3"/>
<evidence type="ECO:0000256" key="1">
    <source>
        <dbReference type="ARBA" id="ARBA00006133"/>
    </source>
</evidence>
<evidence type="ECO:0000259" key="3">
    <source>
        <dbReference type="Pfam" id="PF10193"/>
    </source>
</evidence>
<dbReference type="Gene3D" id="1.25.40.720">
    <property type="entry name" value="Telomere length regulation protein 2, C-terminal domain"/>
    <property type="match status" value="1"/>
</dbReference>
<dbReference type="Proteomes" id="UP000092993">
    <property type="component" value="Unassembled WGS sequence"/>
</dbReference>
<comment type="similarity">
    <text evidence="1">Belongs to the TEL2 family.</text>
</comment>
<evidence type="ECO:0000313" key="4">
    <source>
        <dbReference type="EMBL" id="OBZ75699.1"/>
    </source>
</evidence>
<feature type="compositionally biased region" description="Low complexity" evidence="2">
    <location>
        <begin position="46"/>
        <end position="58"/>
    </location>
</feature>
<proteinExistence type="inferred from homology"/>
<dbReference type="GO" id="GO:0051879">
    <property type="term" value="F:Hsp90 protein binding"/>
    <property type="evidence" value="ECO:0007669"/>
    <property type="project" value="TreeGrafter"/>
</dbReference>
<dbReference type="Pfam" id="PF10193">
    <property type="entry name" value="Telomere_reg-2"/>
    <property type="match status" value="1"/>
</dbReference>
<feature type="domain" description="Telomere length regulation protein conserved" evidence="3">
    <location>
        <begin position="79"/>
        <end position="199"/>
    </location>
</feature>
<dbReference type="GO" id="GO:0005829">
    <property type="term" value="C:cytosol"/>
    <property type="evidence" value="ECO:0007669"/>
    <property type="project" value="TreeGrafter"/>
</dbReference>
<dbReference type="GO" id="GO:0051083">
    <property type="term" value="P:'de novo' cotranslational protein folding"/>
    <property type="evidence" value="ECO:0007669"/>
    <property type="project" value="TreeGrafter"/>
</dbReference>
<comment type="caution">
    <text evidence="4">The sequence shown here is derived from an EMBL/GenBank/DDBJ whole genome shotgun (WGS) entry which is preliminary data.</text>
</comment>
<reference evidence="4 5" key="1">
    <citation type="submission" date="2016-03" db="EMBL/GenBank/DDBJ databases">
        <title>Whole genome sequencing of Grifola frondosa 9006-11.</title>
        <authorList>
            <person name="Min B."/>
            <person name="Park H."/>
            <person name="Kim J.-G."/>
            <person name="Cho H."/>
            <person name="Oh Y.-L."/>
            <person name="Kong W.-S."/>
            <person name="Choi I.-G."/>
        </authorList>
    </citation>
    <scope>NUCLEOTIDE SEQUENCE [LARGE SCALE GENOMIC DNA]</scope>
    <source>
        <strain evidence="4 5">9006-11</strain>
    </source>
</reference>
<accession>A0A1C7MGV3</accession>
<feature type="region of interest" description="Disordered" evidence="2">
    <location>
        <begin position="1"/>
        <end position="68"/>
    </location>
</feature>
<sequence length="498" mass="53728">MEDEGTSTTAAELSVRVEPPQQPKKPTVHEPVSGYDSDDSLTGYASPSSSRSASPTPSELEEIERDPTLRVGIKKVPRPVYLAQLGEMVRSTSGLKGGDEDMEARKIEVALEVAEELIRRKSGYGTELEENAVNLAYGFIGLQDNYDLEGFDEKRQAALNALVACCPRKAAPTIIEQFFSNQYSTNQRFAMLNALALGARELASLPLPTTSTRPQISAERITFPSKRLPSALHKKYLTAGDQLNANNPVQLMLEDISREAIDKGKEATADKVPEFVRERQLRIRQPPKVTEVTPAGKSRLSGQQVAPRRTTFTEVAAECFICPLINRFWLFLRDEQTREARTAHQPALHRYRGAGTGLVLGAMVLARFLATLAVLVHAARNASVWLAVIAPDALELAVTLGTRPVSQSEGEDEDADESGGGGATSGEGGKGKEAAVLTAALELALVVLDGCLELDGGRSLCLEHTTLLLGAGEWAGEVFGRLEKGTRVLGGAGSRRLT</sequence>